<reference evidence="1 2" key="1">
    <citation type="journal article" date="2018" name="Sci. Rep.">
        <title>Characterisation of pathogen-specific regions and novel effector candidates in Fusarium oxysporum f. sp. cepae.</title>
        <authorList>
            <person name="Armitage A.D."/>
            <person name="Taylor A."/>
            <person name="Sobczyk M.K."/>
            <person name="Baxter L."/>
            <person name="Greenfield B.P."/>
            <person name="Bates H.J."/>
            <person name="Wilson F."/>
            <person name="Jackson A.C."/>
            <person name="Ott S."/>
            <person name="Harrison R.J."/>
            <person name="Clarkson J.P."/>
        </authorList>
    </citation>
    <scope>NUCLEOTIDE SEQUENCE [LARGE SCALE GENOMIC DNA]</scope>
    <source>
        <strain evidence="1 2">Fo_A28</strain>
    </source>
</reference>
<name>A0A420PEJ1_FUSOX</name>
<sequence>MRSWTSPLENRGFVLKIEEEHNSLVDTGIPAGSVEVNVISEDIRNVPTQ</sequence>
<proteinExistence type="predicted"/>
<dbReference type="AlphaFoldDB" id="A0A420PEJ1"/>
<gene>
    <name evidence="1" type="ORF">BFJ68_g16323</name>
</gene>
<organism evidence="1 2">
    <name type="scientific">Fusarium oxysporum</name>
    <name type="common">Fusarium vascular wilt</name>
    <dbReference type="NCBI Taxonomy" id="5507"/>
    <lineage>
        <taxon>Eukaryota</taxon>
        <taxon>Fungi</taxon>
        <taxon>Dikarya</taxon>
        <taxon>Ascomycota</taxon>
        <taxon>Pezizomycotina</taxon>
        <taxon>Sordariomycetes</taxon>
        <taxon>Hypocreomycetidae</taxon>
        <taxon>Hypocreales</taxon>
        <taxon>Nectriaceae</taxon>
        <taxon>Fusarium</taxon>
        <taxon>Fusarium oxysporum species complex</taxon>
    </lineage>
</organism>
<accession>A0A420PEJ1</accession>
<comment type="caution">
    <text evidence="1">The sequence shown here is derived from an EMBL/GenBank/DDBJ whole genome shotgun (WGS) entry which is preliminary data.</text>
</comment>
<dbReference type="EMBL" id="MRCY01000248">
    <property type="protein sequence ID" value="RKK90956.1"/>
    <property type="molecule type" value="Genomic_DNA"/>
</dbReference>
<evidence type="ECO:0000313" key="1">
    <source>
        <dbReference type="EMBL" id="RKK90956.1"/>
    </source>
</evidence>
<evidence type="ECO:0000313" key="2">
    <source>
        <dbReference type="Proteomes" id="UP000285860"/>
    </source>
</evidence>
<dbReference type="Proteomes" id="UP000285860">
    <property type="component" value="Unassembled WGS sequence"/>
</dbReference>
<protein>
    <submittedName>
        <fullName evidence="1">Uncharacterized protein</fullName>
    </submittedName>
</protein>